<dbReference type="Gene3D" id="3.40.50.180">
    <property type="entry name" value="Methylesterase CheB, C-terminal domain"/>
    <property type="match status" value="1"/>
</dbReference>
<evidence type="ECO:0000256" key="3">
    <source>
        <dbReference type="ARBA" id="ARBA00048267"/>
    </source>
</evidence>
<dbReference type="OrthoDB" id="9791760at2"/>
<evidence type="ECO:0000313" key="6">
    <source>
        <dbReference type="EMBL" id="SEJ33476.1"/>
    </source>
</evidence>
<organism evidence="6 7">
    <name type="scientific">Paraburkholderia diazotrophica</name>
    <dbReference type="NCBI Taxonomy" id="667676"/>
    <lineage>
        <taxon>Bacteria</taxon>
        <taxon>Pseudomonadati</taxon>
        <taxon>Pseudomonadota</taxon>
        <taxon>Betaproteobacteria</taxon>
        <taxon>Burkholderiales</taxon>
        <taxon>Burkholderiaceae</taxon>
        <taxon>Paraburkholderia</taxon>
    </lineage>
</organism>
<protein>
    <recommendedName>
        <fullName evidence="2">protein-glutamate methylesterase</fullName>
        <ecNumber evidence="2">3.1.1.61</ecNumber>
    </recommendedName>
</protein>
<evidence type="ECO:0000256" key="4">
    <source>
        <dbReference type="PROSITE-ProRule" id="PRU00050"/>
    </source>
</evidence>
<feature type="active site" evidence="4">
    <location>
        <position position="39"/>
    </location>
</feature>
<dbReference type="GO" id="GO:0005737">
    <property type="term" value="C:cytoplasm"/>
    <property type="evidence" value="ECO:0007669"/>
    <property type="project" value="InterPro"/>
</dbReference>
<keyword evidence="7" id="KW-1185">Reference proteome</keyword>
<keyword evidence="4" id="KW-0145">Chemotaxis</keyword>
<evidence type="ECO:0000313" key="7">
    <source>
        <dbReference type="Proteomes" id="UP000198866"/>
    </source>
</evidence>
<feature type="active site" evidence="4">
    <location>
        <position position="12"/>
    </location>
</feature>
<sequence>MNQRDIVVIGGSRGAFAVLRTLVSRLPKDLPAAVCIVLHIGRHESVLPELLSKWGPMPARHPVEGEPIVNGTVYVAPPGRHMVLSNGCLELNEGAAENFARPAADPLFRSAAVHYGRRVVGVVLSGDLDDGAAGLAAVRAHGGFCIVQDPADCEAPSMPRSAMNSAGADSVTTVDDLARNITAAIGGAALRQQEEPAMSSEQQLDLEARLAQQGIVTPEELDRIGVRSSLTCPDCGGVLWRVGDDRPLRYRCHTGHAFNVLSLADGYSKESENAIRAAIRAVHERVIFARERQRSAERTGDAAQIGVEQARIEEGERLIRMLRNAVSEELSHDL</sequence>
<dbReference type="EMBL" id="FNYE01000009">
    <property type="protein sequence ID" value="SEJ33476.1"/>
    <property type="molecule type" value="Genomic_DNA"/>
</dbReference>
<dbReference type="InterPro" id="IPR011247">
    <property type="entry name" value="Chemotax_prot-Glu_Me-esterase"/>
</dbReference>
<dbReference type="RefSeq" id="WP_090865957.1">
    <property type="nucleotide sequence ID" value="NZ_FNYE01000009.1"/>
</dbReference>
<dbReference type="PANTHER" id="PTHR42872">
    <property type="entry name" value="PROTEIN-GLUTAMATE METHYLESTERASE/PROTEIN-GLUTAMINE GLUTAMINASE"/>
    <property type="match status" value="1"/>
</dbReference>
<dbReference type="Pfam" id="PF01339">
    <property type="entry name" value="CheB_methylest"/>
    <property type="match status" value="1"/>
</dbReference>
<dbReference type="GO" id="GO:0000156">
    <property type="term" value="F:phosphorelay response regulator activity"/>
    <property type="evidence" value="ECO:0007669"/>
    <property type="project" value="InterPro"/>
</dbReference>
<feature type="domain" description="CheB-type methylesterase" evidence="5">
    <location>
        <begin position="1"/>
        <end position="188"/>
    </location>
</feature>
<feature type="active site" evidence="4">
    <location>
        <position position="130"/>
    </location>
</feature>
<dbReference type="InterPro" id="IPR035909">
    <property type="entry name" value="CheB_C"/>
</dbReference>
<dbReference type="CDD" id="cd16433">
    <property type="entry name" value="CheB"/>
    <property type="match status" value="1"/>
</dbReference>
<dbReference type="PANTHER" id="PTHR42872:SF6">
    <property type="entry name" value="PROTEIN-GLUTAMATE METHYLESTERASE_PROTEIN-GLUTAMINE GLUTAMINASE"/>
    <property type="match status" value="1"/>
</dbReference>
<dbReference type="InterPro" id="IPR000673">
    <property type="entry name" value="Sig_transdc_resp-reg_Me-estase"/>
</dbReference>
<dbReference type="EC" id="3.1.1.61" evidence="2"/>
<evidence type="ECO:0000256" key="2">
    <source>
        <dbReference type="ARBA" id="ARBA00039140"/>
    </source>
</evidence>
<gene>
    <name evidence="6" type="ORF">SAMN05192539_1009136</name>
</gene>
<dbReference type="SUPFAM" id="SSF52738">
    <property type="entry name" value="Methylesterase CheB, C-terminal domain"/>
    <property type="match status" value="1"/>
</dbReference>
<dbReference type="AlphaFoldDB" id="A0A1H6XZ64"/>
<dbReference type="STRING" id="667676.SAMN05192539_1009136"/>
<comment type="catalytic activity">
    <reaction evidence="3">
        <text>[protein]-L-glutamate 5-O-methyl ester + H2O = L-glutamyl-[protein] + methanol + H(+)</text>
        <dbReference type="Rhea" id="RHEA:23236"/>
        <dbReference type="Rhea" id="RHEA-COMP:10208"/>
        <dbReference type="Rhea" id="RHEA-COMP:10311"/>
        <dbReference type="ChEBI" id="CHEBI:15377"/>
        <dbReference type="ChEBI" id="CHEBI:15378"/>
        <dbReference type="ChEBI" id="CHEBI:17790"/>
        <dbReference type="ChEBI" id="CHEBI:29973"/>
        <dbReference type="ChEBI" id="CHEBI:82795"/>
        <dbReference type="EC" id="3.1.1.61"/>
    </reaction>
</comment>
<keyword evidence="1 4" id="KW-0378">Hydrolase</keyword>
<dbReference type="Proteomes" id="UP000198866">
    <property type="component" value="Unassembled WGS sequence"/>
</dbReference>
<evidence type="ECO:0000259" key="5">
    <source>
        <dbReference type="PROSITE" id="PS50122"/>
    </source>
</evidence>
<proteinExistence type="predicted"/>
<dbReference type="GO" id="GO:0008984">
    <property type="term" value="F:protein-glutamate methylesterase activity"/>
    <property type="evidence" value="ECO:0007669"/>
    <property type="project" value="UniProtKB-EC"/>
</dbReference>
<accession>A0A1H6XZ64</accession>
<reference evidence="7" key="1">
    <citation type="submission" date="2016-10" db="EMBL/GenBank/DDBJ databases">
        <authorList>
            <person name="Varghese N."/>
            <person name="Submissions S."/>
        </authorList>
    </citation>
    <scope>NUCLEOTIDE SEQUENCE [LARGE SCALE GENOMIC DNA]</scope>
    <source>
        <strain evidence="7">LMG 26031</strain>
    </source>
</reference>
<dbReference type="PROSITE" id="PS50122">
    <property type="entry name" value="CHEB"/>
    <property type="match status" value="1"/>
</dbReference>
<dbReference type="PIRSF" id="PIRSF036461">
    <property type="entry name" value="Chmtx_methlestr"/>
    <property type="match status" value="1"/>
</dbReference>
<name>A0A1H6XZ64_9BURK</name>
<evidence type="ECO:0000256" key="1">
    <source>
        <dbReference type="ARBA" id="ARBA00022801"/>
    </source>
</evidence>
<dbReference type="GO" id="GO:0006935">
    <property type="term" value="P:chemotaxis"/>
    <property type="evidence" value="ECO:0007669"/>
    <property type="project" value="UniProtKB-UniRule"/>
</dbReference>